<name>B6BII0_SULGG</name>
<accession>B6BII0</accession>
<dbReference type="Gene3D" id="3.30.450.20">
    <property type="entry name" value="PAS domain"/>
    <property type="match status" value="4"/>
</dbReference>
<dbReference type="InterPro" id="IPR035965">
    <property type="entry name" value="PAS-like_dom_sf"/>
</dbReference>
<dbReference type="Pfam" id="PF00990">
    <property type="entry name" value="GGDEF"/>
    <property type="match status" value="1"/>
</dbReference>
<feature type="domain" description="GGDEF" evidence="3">
    <location>
        <begin position="535"/>
        <end position="662"/>
    </location>
</feature>
<accession>H1FVM2</accession>
<dbReference type="STRING" id="929558.SMGD1_1812"/>
<evidence type="ECO:0000259" key="2">
    <source>
        <dbReference type="PROSITE" id="PS50113"/>
    </source>
</evidence>
<dbReference type="eggNOG" id="COG3706">
    <property type="taxonomic scope" value="Bacteria"/>
</dbReference>
<keyword evidence="5" id="KW-1185">Reference proteome</keyword>
<dbReference type="InterPro" id="IPR013767">
    <property type="entry name" value="PAS_fold"/>
</dbReference>
<dbReference type="InterPro" id="IPR000160">
    <property type="entry name" value="GGDEF_dom"/>
</dbReference>
<dbReference type="PROSITE" id="PS50112">
    <property type="entry name" value="PAS"/>
    <property type="match status" value="2"/>
</dbReference>
<dbReference type="InterPro" id="IPR013656">
    <property type="entry name" value="PAS_4"/>
</dbReference>
<feature type="domain" description="PAC" evidence="2">
    <location>
        <begin position="449"/>
        <end position="503"/>
    </location>
</feature>
<proteinExistence type="predicted"/>
<sequence>MSDTSILKINISIDELPDNVVIYRYEDDDFIFVDLNKSAQKTENTSKEKIIGKKLTEIFPGVKKFGLYDLLLKVNRDGGSQELDMRFYEDKRISGWRHNSIRKLSNGDLIVFYKDLNEYKSLEDETNRKTNELKSLGHILDNSNSELFIFDTDTLHFTYLNKKALKHIGYSFEEMQKMTPVDIKPEYTMSNFLRLIKRLENGETGHFVFETVHQCKNGELYNVEIRLELMTLENKKQFVVFAHDITERKKSLIQLQESEEKFRKIAETSLMGIFIYKERFIYVNEAFVDMSGYTINELYEIDPWSVVDKSQRETVRAIANRRLKGEEFPRVYSDFKVNRKDGECRIMRVMTQTIKYEDSYAGLGTIMDITDIRETEDKLKVLAQAIEQTDEMVRITDKNGVITFVNDALVAHTGYKPLELIGKKINMFKSGKHDNAFYKEMWEIILSGKTYRGVFINRKKDKNIFYEEETITPIFDSKKNIQNFVATSQDITERIEMENKLQKLATIDSLTGIYNRHKTNEEIEIQLAKAKRYDEEFALVMFDIDHFKDVNDTYGHDAGDDILKEFSDVVLKHIRESDRFGRWGGEEFMLLLPKVDKDEAIRVADKIREFVSRYPFNKLSRITVSVGASIYRENDTKESLLKRTDEALYQAKSSGRNRVIFK</sequence>
<dbReference type="Gene3D" id="3.30.70.270">
    <property type="match status" value="1"/>
</dbReference>
<dbReference type="FunFam" id="3.30.70.270:FF:000001">
    <property type="entry name" value="Diguanylate cyclase domain protein"/>
    <property type="match status" value="1"/>
</dbReference>
<dbReference type="NCBIfam" id="TIGR00229">
    <property type="entry name" value="sensory_box"/>
    <property type="match status" value="3"/>
</dbReference>
<reference evidence="4 5" key="1">
    <citation type="journal article" date="2012" name="Proc. Natl. Acad. Sci. U.S.A.">
        <title>Genome and physiology of a model Epsilonproteobacterium responsible for sulfide detoxification in marine oxygen depletion zones.</title>
        <authorList>
            <person name="Grote J."/>
            <person name="Schott T."/>
            <person name="Bruckner C.G."/>
            <person name="Glockner F.O."/>
            <person name="Jost G."/>
            <person name="Teeling H."/>
            <person name="Labrenz M."/>
            <person name="Jurgens K."/>
        </authorList>
    </citation>
    <scope>NUCLEOTIDE SEQUENCE [LARGE SCALE GENOMIC DNA]</scope>
    <source>
        <strain evidence="4 5">GD1</strain>
    </source>
</reference>
<dbReference type="InterPro" id="IPR000700">
    <property type="entry name" value="PAS-assoc_C"/>
</dbReference>
<organism evidence="4 5">
    <name type="scientific">Sulfurimonas gotlandica (strain DSM 19862 / JCM 16533 / GD1)</name>
    <dbReference type="NCBI Taxonomy" id="929558"/>
    <lineage>
        <taxon>Bacteria</taxon>
        <taxon>Pseudomonadati</taxon>
        <taxon>Campylobacterota</taxon>
        <taxon>Epsilonproteobacteria</taxon>
        <taxon>Campylobacterales</taxon>
        <taxon>Sulfurimonadaceae</taxon>
        <taxon>Sulfurimonas</taxon>
    </lineage>
</organism>
<dbReference type="SMART" id="SM00091">
    <property type="entry name" value="PAS"/>
    <property type="match status" value="4"/>
</dbReference>
<dbReference type="AlphaFoldDB" id="B6BII0"/>
<dbReference type="InterPro" id="IPR001610">
    <property type="entry name" value="PAC"/>
</dbReference>
<dbReference type="SMART" id="SM00086">
    <property type="entry name" value="PAC"/>
    <property type="match status" value="3"/>
</dbReference>
<feature type="domain" description="PAS" evidence="1">
    <location>
        <begin position="132"/>
        <end position="175"/>
    </location>
</feature>
<dbReference type="InterPro" id="IPR052163">
    <property type="entry name" value="DGC-Regulatory_Protein"/>
</dbReference>
<dbReference type="CDD" id="cd01949">
    <property type="entry name" value="GGDEF"/>
    <property type="match status" value="1"/>
</dbReference>
<dbReference type="PANTHER" id="PTHR46663:SF2">
    <property type="entry name" value="GGDEF DOMAIN-CONTAINING PROTEIN"/>
    <property type="match status" value="1"/>
</dbReference>
<gene>
    <name evidence="4" type="ORF">SMGD1_1812</name>
</gene>
<dbReference type="eggNOG" id="COG3829">
    <property type="taxonomic scope" value="Bacteria"/>
</dbReference>
<dbReference type="Proteomes" id="UP000006431">
    <property type="component" value="Unassembled WGS sequence"/>
</dbReference>
<dbReference type="Pfam" id="PF00989">
    <property type="entry name" value="PAS"/>
    <property type="match status" value="1"/>
</dbReference>
<evidence type="ECO:0000259" key="1">
    <source>
        <dbReference type="PROSITE" id="PS50112"/>
    </source>
</evidence>
<dbReference type="SUPFAM" id="SSF55785">
    <property type="entry name" value="PYP-like sensor domain (PAS domain)"/>
    <property type="match status" value="4"/>
</dbReference>
<dbReference type="Pfam" id="PF13188">
    <property type="entry name" value="PAS_8"/>
    <property type="match status" value="1"/>
</dbReference>
<dbReference type="InterPro" id="IPR000014">
    <property type="entry name" value="PAS"/>
</dbReference>
<evidence type="ECO:0000313" key="4">
    <source>
        <dbReference type="EMBL" id="EHP30335.1"/>
    </source>
</evidence>
<dbReference type="RefSeq" id="WP_008336758.1">
    <property type="nucleotide sequence ID" value="NZ_AFRZ01000001.1"/>
</dbReference>
<dbReference type="GO" id="GO:0006355">
    <property type="term" value="P:regulation of DNA-templated transcription"/>
    <property type="evidence" value="ECO:0007669"/>
    <property type="project" value="InterPro"/>
</dbReference>
<dbReference type="GO" id="GO:0003824">
    <property type="term" value="F:catalytic activity"/>
    <property type="evidence" value="ECO:0007669"/>
    <property type="project" value="UniProtKB-ARBA"/>
</dbReference>
<dbReference type="Pfam" id="PF13426">
    <property type="entry name" value="PAS_9"/>
    <property type="match status" value="1"/>
</dbReference>
<dbReference type="NCBIfam" id="TIGR00254">
    <property type="entry name" value="GGDEF"/>
    <property type="match status" value="1"/>
</dbReference>
<dbReference type="PANTHER" id="PTHR46663">
    <property type="entry name" value="DIGUANYLATE CYCLASE DGCT-RELATED"/>
    <property type="match status" value="1"/>
</dbReference>
<dbReference type="PROSITE" id="PS50113">
    <property type="entry name" value="PAC"/>
    <property type="match status" value="1"/>
</dbReference>
<evidence type="ECO:0000313" key="5">
    <source>
        <dbReference type="Proteomes" id="UP000006431"/>
    </source>
</evidence>
<evidence type="ECO:0000259" key="3">
    <source>
        <dbReference type="PROSITE" id="PS50887"/>
    </source>
</evidence>
<dbReference type="InterPro" id="IPR029787">
    <property type="entry name" value="Nucleotide_cyclase"/>
</dbReference>
<dbReference type="SUPFAM" id="SSF55073">
    <property type="entry name" value="Nucleotide cyclase"/>
    <property type="match status" value="1"/>
</dbReference>
<dbReference type="OrthoDB" id="9812260at2"/>
<dbReference type="PATRIC" id="fig|929558.5.peg.1807"/>
<dbReference type="Pfam" id="PF08448">
    <property type="entry name" value="PAS_4"/>
    <property type="match status" value="1"/>
</dbReference>
<protein>
    <submittedName>
        <fullName evidence="4">Diguanylate cyclase with PAS/PAC sensor</fullName>
    </submittedName>
</protein>
<dbReference type="EMBL" id="AFRZ01000001">
    <property type="protein sequence ID" value="EHP30335.1"/>
    <property type="molecule type" value="Genomic_DNA"/>
</dbReference>
<comment type="caution">
    <text evidence="4">The sequence shown here is derived from an EMBL/GenBank/DDBJ whole genome shotgun (WGS) entry which is preliminary data.</text>
</comment>
<dbReference type="HOGENOM" id="CLU_000445_11_4_7"/>
<dbReference type="CDD" id="cd00130">
    <property type="entry name" value="PAS"/>
    <property type="match status" value="3"/>
</dbReference>
<dbReference type="SMART" id="SM00267">
    <property type="entry name" value="GGDEF"/>
    <property type="match status" value="1"/>
</dbReference>
<feature type="domain" description="PAS" evidence="1">
    <location>
        <begin position="378"/>
        <end position="423"/>
    </location>
</feature>
<dbReference type="PROSITE" id="PS50887">
    <property type="entry name" value="GGDEF"/>
    <property type="match status" value="1"/>
</dbReference>
<dbReference type="InterPro" id="IPR043128">
    <property type="entry name" value="Rev_trsase/Diguanyl_cyclase"/>
</dbReference>